<evidence type="ECO:0000259" key="3">
    <source>
        <dbReference type="Pfam" id="PF20434"/>
    </source>
</evidence>
<dbReference type="EMBL" id="PZZL01000003">
    <property type="protein sequence ID" value="PTM60104.1"/>
    <property type="molecule type" value="Genomic_DNA"/>
</dbReference>
<dbReference type="PANTHER" id="PTHR48081:SF33">
    <property type="entry name" value="KYNURENINE FORMAMIDASE"/>
    <property type="match status" value="1"/>
</dbReference>
<evidence type="ECO:0000256" key="1">
    <source>
        <dbReference type="ARBA" id="ARBA00022801"/>
    </source>
</evidence>
<comment type="caution">
    <text evidence="4">The sequence shown here is derived from an EMBL/GenBank/DDBJ whole genome shotgun (WGS) entry which is preliminary data.</text>
</comment>
<dbReference type="InterPro" id="IPR050300">
    <property type="entry name" value="GDXG_lipolytic_enzyme"/>
</dbReference>
<keyword evidence="1" id="KW-0378">Hydrolase</keyword>
<sequence>MTTSHPNRRGLVAGALATLTLPAAPALAQGLPTRDIAFGPHPRQMLDIYLPSGPVARAPVAFFIYGGSWSSGDKGTYGFVGDAFASRGYVTVIADYRLVPEVRFPAFIEDGAAALATVRRIIGRYGGDADRLHLLGHSAGAYNAMMLALDPRYLARAGAPRSAIRAAAGLSGPYDFLPLDVAATRAAFGNARNPAETQPISFARRGAPRIFLGTGTADTTVLPRNTDALAARLQGAGVPVTVRKYDGVGHAGTVLALAPLLRFTPVLDDVTRFFGA</sequence>
<feature type="signal peptide" evidence="2">
    <location>
        <begin position="1"/>
        <end position="28"/>
    </location>
</feature>
<dbReference type="InterPro" id="IPR006311">
    <property type="entry name" value="TAT_signal"/>
</dbReference>
<dbReference type="SUPFAM" id="SSF53474">
    <property type="entry name" value="alpha/beta-Hydrolases"/>
    <property type="match status" value="1"/>
</dbReference>
<dbReference type="PANTHER" id="PTHR48081">
    <property type="entry name" value="AB HYDROLASE SUPERFAMILY PROTEIN C4A8.06C"/>
    <property type="match status" value="1"/>
</dbReference>
<dbReference type="Pfam" id="PF20434">
    <property type="entry name" value="BD-FAE"/>
    <property type="match status" value="1"/>
</dbReference>
<dbReference type="OrthoDB" id="9771666at2"/>
<reference evidence="4 5" key="1">
    <citation type="submission" date="2018-04" db="EMBL/GenBank/DDBJ databases">
        <title>Genomic Encyclopedia of Archaeal and Bacterial Type Strains, Phase II (KMG-II): from individual species to whole genera.</title>
        <authorList>
            <person name="Goeker M."/>
        </authorList>
    </citation>
    <scope>NUCLEOTIDE SEQUENCE [LARGE SCALE GENOMIC DNA]</scope>
    <source>
        <strain evidence="4 5">DSM 25521</strain>
    </source>
</reference>
<accession>A0A2T4ZDY2</accession>
<keyword evidence="5" id="KW-1185">Reference proteome</keyword>
<feature type="chain" id="PRO_5015681033" evidence="2">
    <location>
        <begin position="29"/>
        <end position="276"/>
    </location>
</feature>
<evidence type="ECO:0000313" key="5">
    <source>
        <dbReference type="Proteomes" id="UP000241808"/>
    </source>
</evidence>
<dbReference type="AlphaFoldDB" id="A0A2T4ZDY2"/>
<dbReference type="InterPro" id="IPR049492">
    <property type="entry name" value="BD-FAE-like_dom"/>
</dbReference>
<keyword evidence="2" id="KW-0732">Signal</keyword>
<dbReference type="GO" id="GO:0016787">
    <property type="term" value="F:hydrolase activity"/>
    <property type="evidence" value="ECO:0007669"/>
    <property type="project" value="UniProtKB-KW"/>
</dbReference>
<protein>
    <submittedName>
        <fullName evidence="4">Acetyl esterase/lipase</fullName>
    </submittedName>
</protein>
<dbReference type="Gene3D" id="3.40.50.1820">
    <property type="entry name" value="alpha/beta hydrolase"/>
    <property type="match status" value="1"/>
</dbReference>
<gene>
    <name evidence="4" type="ORF">C8P69_10329</name>
</gene>
<evidence type="ECO:0000256" key="2">
    <source>
        <dbReference type="SAM" id="SignalP"/>
    </source>
</evidence>
<name>A0A2T4ZDY2_9HYPH</name>
<dbReference type="PROSITE" id="PS51318">
    <property type="entry name" value="TAT"/>
    <property type="match status" value="1"/>
</dbReference>
<dbReference type="InterPro" id="IPR029058">
    <property type="entry name" value="AB_hydrolase_fold"/>
</dbReference>
<evidence type="ECO:0000313" key="4">
    <source>
        <dbReference type="EMBL" id="PTM60104.1"/>
    </source>
</evidence>
<proteinExistence type="predicted"/>
<feature type="domain" description="BD-FAE-like" evidence="3">
    <location>
        <begin position="46"/>
        <end position="233"/>
    </location>
</feature>
<organism evidence="4 5">
    <name type="scientific">Phreatobacter oligotrophus</name>
    <dbReference type="NCBI Taxonomy" id="1122261"/>
    <lineage>
        <taxon>Bacteria</taxon>
        <taxon>Pseudomonadati</taxon>
        <taxon>Pseudomonadota</taxon>
        <taxon>Alphaproteobacteria</taxon>
        <taxon>Hyphomicrobiales</taxon>
        <taxon>Phreatobacteraceae</taxon>
        <taxon>Phreatobacter</taxon>
    </lineage>
</organism>
<dbReference type="Proteomes" id="UP000241808">
    <property type="component" value="Unassembled WGS sequence"/>
</dbReference>
<dbReference type="RefSeq" id="WP_108175647.1">
    <property type="nucleotide sequence ID" value="NZ_PZZL01000003.1"/>
</dbReference>